<sequence length="165" mass="16783">MQVFKTFAAVAAFAATVLGAIDWTSQETLDCTKENWAPIKAAADQMLPMASAVLPAENAAALKELLNGASVMPDSPSDDFLRALPNAIPAALLESLVGPLISDCLATHVVDAPTSTEAPAESSTDAPAESTTDAPAESSTDAPAESSTDAPAETSSAPAKCIPRN</sequence>
<dbReference type="OrthoDB" id="5592632at2759"/>
<dbReference type="AlphaFoldDB" id="A0A9W7XX22"/>
<gene>
    <name evidence="3" type="ORF">LPJ53_005290</name>
</gene>
<keyword evidence="2" id="KW-0732">Signal</keyword>
<feature type="compositionally biased region" description="Polar residues" evidence="1">
    <location>
        <begin position="115"/>
        <end position="157"/>
    </location>
</feature>
<dbReference type="EMBL" id="JANBOJ010000306">
    <property type="protein sequence ID" value="KAJ1720034.1"/>
    <property type="molecule type" value="Genomic_DNA"/>
</dbReference>
<evidence type="ECO:0000256" key="1">
    <source>
        <dbReference type="SAM" id="MobiDB-lite"/>
    </source>
</evidence>
<protein>
    <submittedName>
        <fullName evidence="3">Uncharacterized protein</fullName>
    </submittedName>
</protein>
<accession>A0A9W7XX22</accession>
<comment type="caution">
    <text evidence="3">The sequence shown here is derived from an EMBL/GenBank/DDBJ whole genome shotgun (WGS) entry which is preliminary data.</text>
</comment>
<evidence type="ECO:0000313" key="4">
    <source>
        <dbReference type="Proteomes" id="UP001149813"/>
    </source>
</evidence>
<evidence type="ECO:0000256" key="2">
    <source>
        <dbReference type="SAM" id="SignalP"/>
    </source>
</evidence>
<reference evidence="3" key="1">
    <citation type="submission" date="2022-07" db="EMBL/GenBank/DDBJ databases">
        <title>Phylogenomic reconstructions and comparative analyses of Kickxellomycotina fungi.</title>
        <authorList>
            <person name="Reynolds N.K."/>
            <person name="Stajich J.E."/>
            <person name="Barry K."/>
            <person name="Grigoriev I.V."/>
            <person name="Crous P."/>
            <person name="Smith M.E."/>
        </authorList>
    </citation>
    <scope>NUCLEOTIDE SEQUENCE</scope>
    <source>
        <strain evidence="3">NBRC 32514</strain>
    </source>
</reference>
<name>A0A9W7XX22_9FUNG</name>
<keyword evidence="4" id="KW-1185">Reference proteome</keyword>
<proteinExistence type="predicted"/>
<feature type="region of interest" description="Disordered" evidence="1">
    <location>
        <begin position="115"/>
        <end position="165"/>
    </location>
</feature>
<evidence type="ECO:0000313" key="3">
    <source>
        <dbReference type="EMBL" id="KAJ1720034.1"/>
    </source>
</evidence>
<dbReference type="Proteomes" id="UP001149813">
    <property type="component" value="Unassembled WGS sequence"/>
</dbReference>
<feature type="signal peptide" evidence="2">
    <location>
        <begin position="1"/>
        <end position="19"/>
    </location>
</feature>
<feature type="chain" id="PRO_5040986659" evidence="2">
    <location>
        <begin position="20"/>
        <end position="165"/>
    </location>
</feature>
<organism evidence="3 4">
    <name type="scientific">Coemansia erecta</name>
    <dbReference type="NCBI Taxonomy" id="147472"/>
    <lineage>
        <taxon>Eukaryota</taxon>
        <taxon>Fungi</taxon>
        <taxon>Fungi incertae sedis</taxon>
        <taxon>Zoopagomycota</taxon>
        <taxon>Kickxellomycotina</taxon>
        <taxon>Kickxellomycetes</taxon>
        <taxon>Kickxellales</taxon>
        <taxon>Kickxellaceae</taxon>
        <taxon>Coemansia</taxon>
    </lineage>
</organism>